<keyword evidence="1" id="KW-0677">Repeat</keyword>
<protein>
    <recommendedName>
        <fullName evidence="6">Maestro heat like repeat family member 7</fullName>
    </recommendedName>
</protein>
<feature type="domain" description="Maestro-like HEAT-repeats" evidence="2">
    <location>
        <begin position="148"/>
        <end position="215"/>
    </location>
</feature>
<evidence type="ECO:0000313" key="4">
    <source>
        <dbReference type="Ensembl" id="ENSSSCP00065038673.1"/>
    </source>
</evidence>
<reference evidence="4" key="1">
    <citation type="submission" date="2025-08" db="UniProtKB">
        <authorList>
            <consortium name="Ensembl"/>
        </authorList>
    </citation>
    <scope>IDENTIFICATION</scope>
</reference>
<dbReference type="Pfam" id="PF21047">
    <property type="entry name" value="HEAT_Maestro"/>
    <property type="match status" value="2"/>
</dbReference>
<dbReference type="Proteomes" id="UP000694725">
    <property type="component" value="Unplaced"/>
</dbReference>
<dbReference type="InterPro" id="IPR048465">
    <property type="entry name" value="Maestro-like_HEAT"/>
</dbReference>
<dbReference type="InterPro" id="IPR055406">
    <property type="entry name" value="HEAT_Maestro"/>
</dbReference>
<evidence type="ECO:0000313" key="5">
    <source>
        <dbReference type="Proteomes" id="UP000694725"/>
    </source>
</evidence>
<feature type="domain" description="Maestro/Maestro-like HEAT-repeats" evidence="3">
    <location>
        <begin position="539"/>
        <end position="697"/>
    </location>
</feature>
<feature type="domain" description="Maestro/Maestro-like HEAT-repeats" evidence="3">
    <location>
        <begin position="717"/>
        <end position="828"/>
    </location>
</feature>
<evidence type="ECO:0008006" key="6">
    <source>
        <dbReference type="Google" id="ProtNLM"/>
    </source>
</evidence>
<name>A0A8D1ZRB4_PIG</name>
<dbReference type="InterPro" id="IPR011989">
    <property type="entry name" value="ARM-like"/>
</dbReference>
<sequence>QSEREAYEFIVDFLEQEQEQLDKLKFLRAVSMLSGAVHAQADGTMDDFVPKAVLAKKIEAFILEEPLEVLVGPLRQQAMLCIVALRFLLCHFSPSIWVLDPPSFHNQDISEQMAPPDARAPSLGRRHCISLFPFQIILPWLVESEKVHEQTRALGTISRMLRSICSFPELSHVAEFSMSGKLMGTLGLFCMNSNYEISMGASEALHYLFKVLVLHRITVPPPIRLPLGLGGSFQKYLTPEERADVLVVSMGALTSTSRHDAQAASEMLRMILKFSLPEIGKVPEIVTFIYLHINSITEATAQETVKKILHLLARTYTDEVILTLFKIDDQSQRGARKPWEILASFPKGYEVIMEYLLQRLSPQPESRGDGDAGPALRPLQATRAIHELLLEPSRKMEMQAFYSPLFMALLFQISTLLVEGAAEAFQDQQHVTEWVDPISSTVEALKALMRSTGYSDLVSYIQKLRGWELLTSPERHHEGVALLARAMVVKNCWHNRPIFSLVVRMLQELEHENHLTALVFLTELLWSPDMAAIVDEVTLRMLASWFQCKEPAVVKLLLRAVEILAMHGNMVTWNGAEGAGCPLSSPFPLRALQPYVLNCCYSEDSGIVAETFKMLKCLVEQLTWEHSSAFLIQLAFTLGPFLEEESELLRLMAFESYGALLAKVSRRVLVFPLRHQVFNLLILLVLHLEDVNVSVAQVRPDVQPQLRWGGALLSLQIARPALCHTATVLRWSKLKVIFAEKDTWTILRALLKKEASKALWFLKQSVTLFRSPQAPIRQAAVWFAGQILQTLSDAEAREVEEAFTALRDMQEDPDPAVSCLAVQTFYVLEAKEKRPVASSTSCFCIRRP</sequence>
<organism evidence="4 5">
    <name type="scientific">Sus scrofa</name>
    <name type="common">Pig</name>
    <dbReference type="NCBI Taxonomy" id="9823"/>
    <lineage>
        <taxon>Eukaryota</taxon>
        <taxon>Metazoa</taxon>
        <taxon>Chordata</taxon>
        <taxon>Craniata</taxon>
        <taxon>Vertebrata</taxon>
        <taxon>Euteleostomi</taxon>
        <taxon>Mammalia</taxon>
        <taxon>Eutheria</taxon>
        <taxon>Laurasiatheria</taxon>
        <taxon>Artiodactyla</taxon>
        <taxon>Suina</taxon>
        <taxon>Suidae</taxon>
        <taxon>Sus</taxon>
    </lineage>
</organism>
<dbReference type="Pfam" id="PF23227">
    <property type="entry name" value="HEAT_MROH2B_C"/>
    <property type="match status" value="2"/>
</dbReference>
<evidence type="ECO:0000259" key="3">
    <source>
        <dbReference type="Pfam" id="PF23227"/>
    </source>
</evidence>
<dbReference type="PANTHER" id="PTHR23120:SF42">
    <property type="entry name" value="MAESTRO HEAT-LIKE REPEAT FAMILY MEMBER 3"/>
    <property type="match status" value="1"/>
</dbReference>
<dbReference type="AlphaFoldDB" id="A0A8D1ZRB4"/>
<dbReference type="InterPro" id="IPR045206">
    <property type="entry name" value="Maestro_heat-like_prot"/>
</dbReference>
<accession>A0A8D1ZRB4</accession>
<evidence type="ECO:0000256" key="1">
    <source>
        <dbReference type="ARBA" id="ARBA00022737"/>
    </source>
</evidence>
<evidence type="ECO:0000259" key="2">
    <source>
        <dbReference type="Pfam" id="PF21047"/>
    </source>
</evidence>
<proteinExistence type="predicted"/>
<feature type="domain" description="Maestro-like HEAT-repeats" evidence="2">
    <location>
        <begin position="233"/>
        <end position="352"/>
    </location>
</feature>
<dbReference type="PANTHER" id="PTHR23120">
    <property type="entry name" value="MAESTRO-RELATED HEAT DOMAIN-CONTAINING"/>
    <property type="match status" value="1"/>
</dbReference>
<dbReference type="InterPro" id="IPR016024">
    <property type="entry name" value="ARM-type_fold"/>
</dbReference>
<dbReference type="Gene3D" id="1.25.10.10">
    <property type="entry name" value="Leucine-rich Repeat Variant"/>
    <property type="match status" value="1"/>
</dbReference>
<dbReference type="SUPFAM" id="SSF48371">
    <property type="entry name" value="ARM repeat"/>
    <property type="match status" value="1"/>
</dbReference>
<dbReference type="Ensembl" id="ENSSSCT00065088447.1">
    <property type="protein sequence ID" value="ENSSSCP00065038673.1"/>
    <property type="gene ID" value="ENSSSCG00065064434.1"/>
</dbReference>